<gene>
    <name evidence="1" type="ORF">Asi03nite_59270</name>
</gene>
<evidence type="ECO:0000313" key="1">
    <source>
        <dbReference type="EMBL" id="GIF08389.1"/>
    </source>
</evidence>
<dbReference type="Proteomes" id="UP000629619">
    <property type="component" value="Unassembled WGS sequence"/>
</dbReference>
<dbReference type="AlphaFoldDB" id="A0A919NC02"/>
<dbReference type="EMBL" id="BOMW01000062">
    <property type="protein sequence ID" value="GIF08389.1"/>
    <property type="molecule type" value="Genomic_DNA"/>
</dbReference>
<comment type="caution">
    <text evidence="1">The sequence shown here is derived from an EMBL/GenBank/DDBJ whole genome shotgun (WGS) entry which is preliminary data.</text>
</comment>
<accession>A0A919NC02</accession>
<organism evidence="1 2">
    <name type="scientific">Actinoplanes siamensis</name>
    <dbReference type="NCBI Taxonomy" id="1223317"/>
    <lineage>
        <taxon>Bacteria</taxon>
        <taxon>Bacillati</taxon>
        <taxon>Actinomycetota</taxon>
        <taxon>Actinomycetes</taxon>
        <taxon>Micromonosporales</taxon>
        <taxon>Micromonosporaceae</taxon>
        <taxon>Actinoplanes</taxon>
    </lineage>
</organism>
<dbReference type="RefSeq" id="WP_203683751.1">
    <property type="nucleotide sequence ID" value="NZ_BOMW01000062.1"/>
</dbReference>
<proteinExistence type="predicted"/>
<evidence type="ECO:0000313" key="2">
    <source>
        <dbReference type="Proteomes" id="UP000629619"/>
    </source>
</evidence>
<keyword evidence="2" id="KW-1185">Reference proteome</keyword>
<sequence length="402" mass="44510">MARLTCPYCYRTFAEKDMLFRCSGMRSADGRFCEPAPDPVRVALKDPMVVLPVVEGNGRKLSAVCKACGNTATVQICPHCHAQLPVHYGKLDTRIVAMIGAKFSGKSVYTTVLMHELIHRVGRRFDAAVVGADERTRKEFGNEERALYTEGVLPITTQPANVGEEGRQPFVFKFSLGERRRFRSTLKHTVLSFFDTAGEDLETARGVAQNVGYLAGAHGIIVLLDPLTIPQLVPTLGLDPGVLPARAQRQAAQGDSPINILTRVTEVLQQVPGVGPNRMIDVPVAIAFSKVDALWEALPEDSPLRQPAPDTPWFPESDSLALHHYVQALLQEWEGGQIDQLLHKHYRTYRYFGLSALGAVPPALEPAQQRQRIAKSGIQPHRVEDPFLWLLSRLKVIETGRD</sequence>
<protein>
    <submittedName>
        <fullName evidence="1">Uncharacterized protein</fullName>
    </submittedName>
</protein>
<reference evidence="1" key="1">
    <citation type="submission" date="2021-01" db="EMBL/GenBank/DDBJ databases">
        <title>Whole genome shotgun sequence of Actinoplanes siamensis NBRC 109076.</title>
        <authorList>
            <person name="Komaki H."/>
            <person name="Tamura T."/>
        </authorList>
    </citation>
    <scope>NUCLEOTIDE SEQUENCE</scope>
    <source>
        <strain evidence="1">NBRC 109076</strain>
    </source>
</reference>
<name>A0A919NC02_9ACTN</name>